<dbReference type="InterPro" id="IPR000555">
    <property type="entry name" value="JAMM/MPN+_dom"/>
</dbReference>
<evidence type="ECO:0000256" key="6">
    <source>
        <dbReference type="ARBA" id="ARBA00022790"/>
    </source>
</evidence>
<keyword evidence="8" id="KW-0862">Zinc</keyword>
<dbReference type="Pfam" id="PF18323">
    <property type="entry name" value="CSN5_C"/>
    <property type="match status" value="1"/>
</dbReference>
<feature type="compositionally biased region" description="Low complexity" evidence="10">
    <location>
        <begin position="303"/>
        <end position="314"/>
    </location>
</feature>
<dbReference type="CDD" id="cd08069">
    <property type="entry name" value="MPN_RPN11_CSN5"/>
    <property type="match status" value="1"/>
</dbReference>
<keyword evidence="13" id="KW-1185">Reference proteome</keyword>
<name>A0A1E3PJ06_9ASCO</name>
<sequence>MSDESTVASQAATMSSTPMSIARQTFEIENDIINLDDDLTQRNSIYHYDTEEQKALLKAKPWRSNPNYFKNVRISSIALLKMVIHARSGGSIEVMGMMTGKIIGDTFVVMDAYPLPVEGTETRVNALGEAYEFMVQYLDGLNAVGRMENIIGWYHSHPGYGCWLSGIDVDTQSQNQQFQDPFLAIVIDPNRTISAGKVEIGVFRTYPESHVPQQVISDNGQGIPLSKIDDFGVHARRYYSLDVSYFKSSLDAKLLEILWNKYWVFTLSQSPLLLNHAYSTQQMMDIADKTKLFQLTKPSLDVSSPKPGSSGSIRGRSKKLRLESQTSSHPSENKYVDKNVSNFHKIVNETIKVSSEQINGLICRNITDRLFTNICNH</sequence>
<dbReference type="EMBL" id="KV454410">
    <property type="protein sequence ID" value="ODQ65338.1"/>
    <property type="molecule type" value="Genomic_DNA"/>
</dbReference>
<comment type="subunit">
    <text evidence="2">Component of the COP9 signalosome (CSN) complex.</text>
</comment>
<feature type="domain" description="MPN" evidence="11">
    <location>
        <begin position="72"/>
        <end position="209"/>
    </location>
</feature>
<dbReference type="PROSITE" id="PS50249">
    <property type="entry name" value="MPN"/>
    <property type="match status" value="1"/>
</dbReference>
<dbReference type="InterPro" id="IPR040961">
    <property type="entry name" value="CSN5_C"/>
</dbReference>
<dbReference type="GO" id="GO:0008237">
    <property type="term" value="F:metallopeptidase activity"/>
    <property type="evidence" value="ECO:0007669"/>
    <property type="project" value="UniProtKB-KW"/>
</dbReference>
<evidence type="ECO:0000256" key="7">
    <source>
        <dbReference type="ARBA" id="ARBA00022801"/>
    </source>
</evidence>
<evidence type="ECO:0000313" key="12">
    <source>
        <dbReference type="EMBL" id="ODQ65338.1"/>
    </source>
</evidence>
<keyword evidence="4" id="KW-0645">Protease</keyword>
<dbReference type="SMART" id="SM00232">
    <property type="entry name" value="JAB_MPN"/>
    <property type="match status" value="1"/>
</dbReference>
<dbReference type="PANTHER" id="PTHR10410">
    <property type="entry name" value="EUKARYOTIC TRANSLATION INITIATION FACTOR 3 -RELATED"/>
    <property type="match status" value="1"/>
</dbReference>
<dbReference type="GO" id="GO:0008180">
    <property type="term" value="C:COP9 signalosome"/>
    <property type="evidence" value="ECO:0007669"/>
    <property type="project" value="UniProtKB-KW"/>
</dbReference>
<dbReference type="InterPro" id="IPR037518">
    <property type="entry name" value="MPN"/>
</dbReference>
<evidence type="ECO:0000256" key="5">
    <source>
        <dbReference type="ARBA" id="ARBA00022723"/>
    </source>
</evidence>
<feature type="region of interest" description="Disordered" evidence="10">
    <location>
        <begin position="298"/>
        <end position="335"/>
    </location>
</feature>
<keyword evidence="7" id="KW-0378">Hydrolase</keyword>
<dbReference type="GO" id="GO:0000338">
    <property type="term" value="P:protein deneddylation"/>
    <property type="evidence" value="ECO:0007669"/>
    <property type="project" value="EnsemblFungi"/>
</dbReference>
<evidence type="ECO:0000256" key="10">
    <source>
        <dbReference type="SAM" id="MobiDB-lite"/>
    </source>
</evidence>
<dbReference type="Gene3D" id="3.40.140.10">
    <property type="entry name" value="Cytidine Deaminase, domain 2"/>
    <property type="match status" value="1"/>
</dbReference>
<evidence type="ECO:0000256" key="2">
    <source>
        <dbReference type="ARBA" id="ARBA00011098"/>
    </source>
</evidence>
<comment type="similarity">
    <text evidence="1">Belongs to the peptidase M67A family. CSN5 subfamily.</text>
</comment>
<evidence type="ECO:0000256" key="9">
    <source>
        <dbReference type="ARBA" id="ARBA00023049"/>
    </source>
</evidence>
<accession>A0A1E3PJ06</accession>
<keyword evidence="9" id="KW-0482">Metalloprotease</keyword>
<dbReference type="STRING" id="857566.A0A1E3PJ06"/>
<gene>
    <name evidence="12" type="ORF">NADFUDRAFT_51932</name>
</gene>
<organism evidence="12 13">
    <name type="scientific">Nadsonia fulvescens var. elongata DSM 6958</name>
    <dbReference type="NCBI Taxonomy" id="857566"/>
    <lineage>
        <taxon>Eukaryota</taxon>
        <taxon>Fungi</taxon>
        <taxon>Dikarya</taxon>
        <taxon>Ascomycota</taxon>
        <taxon>Saccharomycotina</taxon>
        <taxon>Dipodascomycetes</taxon>
        <taxon>Dipodascales</taxon>
        <taxon>Dipodascales incertae sedis</taxon>
        <taxon>Nadsonia</taxon>
    </lineage>
</organism>
<dbReference type="Proteomes" id="UP000095009">
    <property type="component" value="Unassembled WGS sequence"/>
</dbReference>
<evidence type="ECO:0000256" key="8">
    <source>
        <dbReference type="ARBA" id="ARBA00022833"/>
    </source>
</evidence>
<evidence type="ECO:0000259" key="11">
    <source>
        <dbReference type="PROSITE" id="PS50249"/>
    </source>
</evidence>
<dbReference type="SUPFAM" id="SSF102712">
    <property type="entry name" value="JAB1/MPN domain"/>
    <property type="match status" value="1"/>
</dbReference>
<dbReference type="Pfam" id="PF01398">
    <property type="entry name" value="JAB"/>
    <property type="match status" value="1"/>
</dbReference>
<proteinExistence type="inferred from homology"/>
<reference evidence="12 13" key="1">
    <citation type="journal article" date="2016" name="Proc. Natl. Acad. Sci. U.S.A.">
        <title>Comparative genomics of biotechnologically important yeasts.</title>
        <authorList>
            <person name="Riley R."/>
            <person name="Haridas S."/>
            <person name="Wolfe K.H."/>
            <person name="Lopes M.R."/>
            <person name="Hittinger C.T."/>
            <person name="Goeker M."/>
            <person name="Salamov A.A."/>
            <person name="Wisecaver J.H."/>
            <person name="Long T.M."/>
            <person name="Calvey C.H."/>
            <person name="Aerts A.L."/>
            <person name="Barry K.W."/>
            <person name="Choi C."/>
            <person name="Clum A."/>
            <person name="Coughlan A.Y."/>
            <person name="Deshpande S."/>
            <person name="Douglass A.P."/>
            <person name="Hanson S.J."/>
            <person name="Klenk H.-P."/>
            <person name="LaButti K.M."/>
            <person name="Lapidus A."/>
            <person name="Lindquist E.A."/>
            <person name="Lipzen A.M."/>
            <person name="Meier-Kolthoff J.P."/>
            <person name="Ohm R.A."/>
            <person name="Otillar R.P."/>
            <person name="Pangilinan J.L."/>
            <person name="Peng Y."/>
            <person name="Rokas A."/>
            <person name="Rosa C.A."/>
            <person name="Scheuner C."/>
            <person name="Sibirny A.A."/>
            <person name="Slot J.C."/>
            <person name="Stielow J.B."/>
            <person name="Sun H."/>
            <person name="Kurtzman C.P."/>
            <person name="Blackwell M."/>
            <person name="Grigoriev I.V."/>
            <person name="Jeffries T.W."/>
        </authorList>
    </citation>
    <scope>NUCLEOTIDE SEQUENCE [LARGE SCALE GENOMIC DNA]</scope>
    <source>
        <strain evidence="12 13">DSM 6958</strain>
    </source>
</reference>
<evidence type="ECO:0000256" key="4">
    <source>
        <dbReference type="ARBA" id="ARBA00022670"/>
    </source>
</evidence>
<dbReference type="InterPro" id="IPR050242">
    <property type="entry name" value="JAMM_MPN+_peptidase_M67A"/>
</dbReference>
<dbReference type="GO" id="GO:0019784">
    <property type="term" value="F:deNEDDylase activity"/>
    <property type="evidence" value="ECO:0007669"/>
    <property type="project" value="EnsemblFungi"/>
</dbReference>
<keyword evidence="5" id="KW-0479">Metal-binding</keyword>
<evidence type="ECO:0000256" key="3">
    <source>
        <dbReference type="ARBA" id="ARBA00014880"/>
    </source>
</evidence>
<evidence type="ECO:0000313" key="13">
    <source>
        <dbReference type="Proteomes" id="UP000095009"/>
    </source>
</evidence>
<dbReference type="GO" id="GO:0006508">
    <property type="term" value="P:proteolysis"/>
    <property type="evidence" value="ECO:0007669"/>
    <property type="project" value="UniProtKB-KW"/>
</dbReference>
<dbReference type="OrthoDB" id="605656at2759"/>
<dbReference type="AlphaFoldDB" id="A0A1E3PJ06"/>
<evidence type="ECO:0000256" key="1">
    <source>
        <dbReference type="ARBA" id="ARBA00006008"/>
    </source>
</evidence>
<keyword evidence="6" id="KW-0736">Signalosome</keyword>
<dbReference type="GO" id="GO:0046872">
    <property type="term" value="F:metal ion binding"/>
    <property type="evidence" value="ECO:0007669"/>
    <property type="project" value="UniProtKB-KW"/>
</dbReference>
<dbReference type="FunFam" id="3.40.140.10:FF:000003">
    <property type="entry name" value="COP9 signalosome complex subunit 5"/>
    <property type="match status" value="1"/>
</dbReference>
<protein>
    <recommendedName>
        <fullName evidence="3">COP9 signalosome complex subunit 5</fullName>
    </recommendedName>
</protein>